<reference evidence="2" key="1">
    <citation type="submission" date="2007-03" db="EMBL/GenBank/DDBJ databases">
        <authorList>
            <person name="Paulsen I."/>
        </authorList>
    </citation>
    <scope>NUCLEOTIDE SEQUENCE</scope>
    <source>
        <strain evidence="2">VEG</strain>
    </source>
</reference>
<dbReference type="AlphaFoldDB" id="V4ZRI6"/>
<evidence type="ECO:0000313" key="2">
    <source>
        <dbReference type="EMBL" id="ESS36121.1"/>
    </source>
</evidence>
<proteinExistence type="predicted"/>
<organism evidence="2 3">
    <name type="scientific">Toxoplasma gondii (strain ATCC 50861 / VEG)</name>
    <dbReference type="NCBI Taxonomy" id="432359"/>
    <lineage>
        <taxon>Eukaryota</taxon>
        <taxon>Sar</taxon>
        <taxon>Alveolata</taxon>
        <taxon>Apicomplexa</taxon>
        <taxon>Conoidasida</taxon>
        <taxon>Coccidia</taxon>
        <taxon>Eucoccidiorida</taxon>
        <taxon>Eimeriorina</taxon>
        <taxon>Sarcocystidae</taxon>
        <taxon>Toxoplasma</taxon>
    </lineage>
</organism>
<keyword evidence="3" id="KW-1185">Reference proteome</keyword>
<dbReference type="VEuPathDB" id="ToxoDB:TGVEG_364920"/>
<feature type="region of interest" description="Disordered" evidence="1">
    <location>
        <begin position="39"/>
        <end position="62"/>
    </location>
</feature>
<protein>
    <submittedName>
        <fullName evidence="2">Uncharacterized protein</fullName>
    </submittedName>
</protein>
<accession>V4ZRI6</accession>
<name>V4ZRI6_TOXGV</name>
<evidence type="ECO:0000313" key="3">
    <source>
        <dbReference type="Proteomes" id="UP000002226"/>
    </source>
</evidence>
<dbReference type="Proteomes" id="UP000002226">
    <property type="component" value="Unassembled WGS sequence"/>
</dbReference>
<gene>
    <name evidence="2" type="ORF">TGVEG_364920</name>
</gene>
<comment type="caution">
    <text evidence="2">The sequence shown here is derived from an EMBL/GenBank/DDBJ whole genome shotgun (WGS) entry which is preliminary data.</text>
</comment>
<dbReference type="EMBL" id="AAYL02000015">
    <property type="protein sequence ID" value="ESS36121.1"/>
    <property type="molecule type" value="Genomic_DNA"/>
</dbReference>
<evidence type="ECO:0000256" key="1">
    <source>
        <dbReference type="SAM" id="MobiDB-lite"/>
    </source>
</evidence>
<sequence length="151" mass="16989">MSPVVLPEFLRCESKVKSAVGVQSVEDVPVGEERKELRIHSESKSQFPRTTEKRKTSSCLVHRPQHARVATQRFSVEHETLRENGEANFSIFRESSRSTQVLILPRPLETNGFFCEFPGELPLLTFVGRRPGADTGIAPARRAPSRNRGFS</sequence>